<feature type="chain" id="PRO_5015496008" evidence="1">
    <location>
        <begin position="25"/>
        <end position="222"/>
    </location>
</feature>
<feature type="signal peptide" evidence="1">
    <location>
        <begin position="1"/>
        <end position="24"/>
    </location>
</feature>
<evidence type="ECO:0000313" key="2">
    <source>
        <dbReference type="EMBL" id="PVE48661.1"/>
    </source>
</evidence>
<dbReference type="AlphaFoldDB" id="A0A2T7UVQ0"/>
<dbReference type="OrthoDB" id="4652229at2"/>
<keyword evidence="1" id="KW-0732">Signal</keyword>
<name>A0A2T7UVQ0_9RHOB</name>
<dbReference type="Proteomes" id="UP000244810">
    <property type="component" value="Unassembled WGS sequence"/>
</dbReference>
<proteinExistence type="predicted"/>
<comment type="caution">
    <text evidence="2">The sequence shown here is derived from an EMBL/GenBank/DDBJ whole genome shotgun (WGS) entry which is preliminary data.</text>
</comment>
<protein>
    <submittedName>
        <fullName evidence="2">Uncharacterized protein</fullName>
    </submittedName>
</protein>
<accession>A0A2T7UVQ0</accession>
<reference evidence="2 3" key="1">
    <citation type="journal article" date="2011" name="Syst. Appl. Microbiol.">
        <title>Defluviimonas denitrificans gen. nov., sp. nov., and Pararhodobacter aggregans gen. nov., sp. nov., non-phototrophic Rhodobacteraceae from the biofilter of a marine aquaculture.</title>
        <authorList>
            <person name="Foesel B.U."/>
            <person name="Drake H.L."/>
            <person name="Schramm A."/>
        </authorList>
    </citation>
    <scope>NUCLEOTIDE SEQUENCE [LARGE SCALE GENOMIC DNA]</scope>
    <source>
        <strain evidence="2 3">D1-19</strain>
    </source>
</reference>
<organism evidence="2 3">
    <name type="scientific">Pararhodobacter aggregans</name>
    <dbReference type="NCBI Taxonomy" id="404875"/>
    <lineage>
        <taxon>Bacteria</taxon>
        <taxon>Pseudomonadati</taxon>
        <taxon>Pseudomonadota</taxon>
        <taxon>Alphaproteobacteria</taxon>
        <taxon>Rhodobacterales</taxon>
        <taxon>Paracoccaceae</taxon>
        <taxon>Pararhodobacter</taxon>
    </lineage>
</organism>
<dbReference type="EMBL" id="QDDR01000002">
    <property type="protein sequence ID" value="PVE48661.1"/>
    <property type="molecule type" value="Genomic_DNA"/>
</dbReference>
<evidence type="ECO:0000256" key="1">
    <source>
        <dbReference type="SAM" id="SignalP"/>
    </source>
</evidence>
<keyword evidence="3" id="KW-1185">Reference proteome</keyword>
<dbReference type="PROSITE" id="PS51257">
    <property type="entry name" value="PROKAR_LIPOPROTEIN"/>
    <property type="match status" value="1"/>
</dbReference>
<dbReference type="RefSeq" id="WP_107750451.1">
    <property type="nucleotide sequence ID" value="NZ_QBKF01000002.1"/>
</dbReference>
<sequence>MVRGDYRQILAVLVVLACAVTAEAQSRPLKDVIFVVHQTIQGHDVSFPYPFGPQLPAAPDFQGETGPGRFLAQWVPQDESVTDWTQIIALASTTALPRAGEDPAAFVVDLLRPFAIEFAERCAQNPSIVADVDQRGVHGYRAMIGFRFGCGRLHGQPRSEDAMIQYFITDHATYSLHWAERGPTHDPGAVDTARWRQRGGLMFSLQVCPRLGVDGTPHSPCD</sequence>
<gene>
    <name evidence="2" type="ORF">DDE23_06300</name>
</gene>
<evidence type="ECO:0000313" key="3">
    <source>
        <dbReference type="Proteomes" id="UP000244810"/>
    </source>
</evidence>